<keyword evidence="1" id="KW-0479">Metal-binding</keyword>
<dbReference type="AlphaFoldDB" id="A0A8C3GMW5"/>
<feature type="repeat" description="TPR" evidence="5">
    <location>
        <begin position="244"/>
        <end position="277"/>
    </location>
</feature>
<dbReference type="InterPro" id="IPR011990">
    <property type="entry name" value="TPR-like_helical_dom_sf"/>
</dbReference>
<evidence type="ECO:0000259" key="8">
    <source>
        <dbReference type="PROSITE" id="PS51787"/>
    </source>
</evidence>
<feature type="compositionally biased region" description="Low complexity" evidence="6">
    <location>
        <begin position="200"/>
        <end position="220"/>
    </location>
</feature>
<dbReference type="SUPFAM" id="SSF48452">
    <property type="entry name" value="TPR-like"/>
    <property type="match status" value="1"/>
</dbReference>
<dbReference type="InterPro" id="IPR017907">
    <property type="entry name" value="Znf_RING_CS"/>
</dbReference>
<keyword evidence="3" id="KW-0862">Zinc</keyword>
<evidence type="ECO:0000256" key="6">
    <source>
        <dbReference type="SAM" id="MobiDB-lite"/>
    </source>
</evidence>
<dbReference type="GO" id="GO:0005737">
    <property type="term" value="C:cytoplasm"/>
    <property type="evidence" value="ECO:0007669"/>
    <property type="project" value="UniProtKB-ARBA"/>
</dbReference>
<reference evidence="9" key="3">
    <citation type="submission" date="2025-09" db="UniProtKB">
        <authorList>
            <consortium name="Ensembl"/>
        </authorList>
    </citation>
    <scope>IDENTIFICATION</scope>
</reference>
<sequence length="804" mass="88856">MELGPGPCALPPAGSGSGSGAMAAAAAAAAGAAAGPCSEMLQVAEEAFRSGNFELAAEIYGSELAELPQPERGLCLRRADALARAGRMAEALDAYGAAARLARLRPDELRELAESFALSIRDKELRLPPWAGGAGGSHGGEGEGLGDPACCRPPELFACPLCRRLLCEPVTLHCGHTHCRRCAEPGDCGRCHRPRRPAEPSSTSSSSSSSSSTSSSSPTPAARPRVNVVLGNLLQKWFAAESRARRLRAEGDALRERQELPAALEKYNEALEMAPCKCSLIAQRAELCTSMKNYQQALHDADVLCRNKPHWPAGHYVKAKALSGLERTEEALKEFLYCVALNPEWSSMKKEAQKIMCEMFFPAFENVHDSLTAPFSSRTSHTRLKPAFLNSINTQSAAEDSSIAGSSKDTVFRLTKNPSQESDVFRSTDSPVAHNVLDRYFEDNKKSLGAILSSLPGAGLKRKLSGDVRDLQSLDVPNKIPKKDAEVLPENTVIASSEIPTTLVDASDFECSLCMRLFYEPVTTPCGHTFCLKCLERCLDHNPHCPLCKEKLSEFLASRTYKKTVLTEELIVRYLPEELSERKKVYEEEMKELSNLNKDVPIFVCTMAFPTIPCPLHVFEPRYRLMIRRCMETGTKQFGMCLADELKGFADHGCILEIRDVKFFPDGRSVVDTVGVRRFRVLSHGQRDGYNTANIEYLEDKKVEGAEYEELVRLHDSVYDQAVAWFTSLKDNMKAQILNHFGSMPGKEPEPQSNPSGPAWYWWLLAVLPLENRAQLAILAMTSLKDRLIAIRRVLIFVTRKRPR</sequence>
<dbReference type="Proteomes" id="UP000694556">
    <property type="component" value="Chromosome 1"/>
</dbReference>
<dbReference type="GO" id="GO:0008270">
    <property type="term" value="F:zinc ion binding"/>
    <property type="evidence" value="ECO:0007669"/>
    <property type="project" value="UniProtKB-KW"/>
</dbReference>
<evidence type="ECO:0000259" key="7">
    <source>
        <dbReference type="PROSITE" id="PS50089"/>
    </source>
</evidence>
<reference evidence="9" key="1">
    <citation type="submission" date="2018-09" db="EMBL/GenBank/DDBJ databases">
        <title>Common duck and Muscovy duck high density SNP chip.</title>
        <authorList>
            <person name="Vignal A."/>
            <person name="Thebault N."/>
            <person name="Warren W.C."/>
        </authorList>
    </citation>
    <scope>NUCLEOTIDE SEQUENCE [LARGE SCALE GENOMIC DNA]</scope>
</reference>
<dbReference type="PROSITE" id="PS50005">
    <property type="entry name" value="TPR"/>
    <property type="match status" value="1"/>
</dbReference>
<evidence type="ECO:0000256" key="4">
    <source>
        <dbReference type="PROSITE-ProRule" id="PRU00175"/>
    </source>
</evidence>
<reference evidence="9" key="2">
    <citation type="submission" date="2025-08" db="UniProtKB">
        <authorList>
            <consortium name="Ensembl"/>
        </authorList>
    </citation>
    <scope>IDENTIFICATION</scope>
</reference>
<evidence type="ECO:0000256" key="2">
    <source>
        <dbReference type="ARBA" id="ARBA00022771"/>
    </source>
</evidence>
<dbReference type="SMART" id="SM00464">
    <property type="entry name" value="LON"/>
    <property type="match status" value="1"/>
</dbReference>
<evidence type="ECO:0000256" key="3">
    <source>
        <dbReference type="ARBA" id="ARBA00022833"/>
    </source>
</evidence>
<evidence type="ECO:0000256" key="1">
    <source>
        <dbReference type="ARBA" id="ARBA00022723"/>
    </source>
</evidence>
<dbReference type="Gene3D" id="2.30.130.40">
    <property type="entry name" value="LON domain-like"/>
    <property type="match status" value="1"/>
</dbReference>
<evidence type="ECO:0000313" key="10">
    <source>
        <dbReference type="Proteomes" id="UP000694556"/>
    </source>
</evidence>
<evidence type="ECO:0000313" key="9">
    <source>
        <dbReference type="Ensembl" id="ENSCMMP00000021349.1"/>
    </source>
</evidence>
<dbReference type="SUPFAM" id="SSF57850">
    <property type="entry name" value="RING/U-box"/>
    <property type="match status" value="2"/>
</dbReference>
<dbReference type="SMART" id="SM00184">
    <property type="entry name" value="RING"/>
    <property type="match status" value="2"/>
</dbReference>
<organism evidence="9 10">
    <name type="scientific">Cairina moschata</name>
    <name type="common">Muscovy duck</name>
    <dbReference type="NCBI Taxonomy" id="8855"/>
    <lineage>
        <taxon>Eukaryota</taxon>
        <taxon>Metazoa</taxon>
        <taxon>Chordata</taxon>
        <taxon>Craniata</taxon>
        <taxon>Vertebrata</taxon>
        <taxon>Euteleostomi</taxon>
        <taxon>Archelosauria</taxon>
        <taxon>Archosauria</taxon>
        <taxon>Dinosauria</taxon>
        <taxon>Saurischia</taxon>
        <taxon>Theropoda</taxon>
        <taxon>Coelurosauria</taxon>
        <taxon>Aves</taxon>
        <taxon>Neognathae</taxon>
        <taxon>Galloanserae</taxon>
        <taxon>Anseriformes</taxon>
        <taxon>Anatidae</taxon>
        <taxon>Anatinae</taxon>
        <taxon>Cairina</taxon>
    </lineage>
</organism>
<dbReference type="InterPro" id="IPR003111">
    <property type="entry name" value="Lon_prtase_N"/>
</dbReference>
<dbReference type="CDD" id="cd16514">
    <property type="entry name" value="RING-HC_LONFs_rpt2"/>
    <property type="match status" value="1"/>
</dbReference>
<keyword evidence="2 4" id="KW-0863">Zinc-finger</keyword>
<feature type="region of interest" description="Disordered" evidence="6">
    <location>
        <begin position="188"/>
        <end position="223"/>
    </location>
</feature>
<dbReference type="PANTHER" id="PTHR23327:SF5">
    <property type="entry name" value="LON PEPTIDASE N-TERMINAL DOMAIN AND RING FINGER PROTEIN 2"/>
    <property type="match status" value="1"/>
</dbReference>
<keyword evidence="5" id="KW-0802">TPR repeat</keyword>
<dbReference type="PROSITE" id="PS00518">
    <property type="entry name" value="ZF_RING_1"/>
    <property type="match status" value="1"/>
</dbReference>
<keyword evidence="10" id="KW-1185">Reference proteome</keyword>
<feature type="domain" description="RING-type" evidence="7">
    <location>
        <begin position="511"/>
        <end position="549"/>
    </location>
</feature>
<dbReference type="Ensembl" id="ENSCMMT00000023384.1">
    <property type="protein sequence ID" value="ENSCMMP00000021349.1"/>
    <property type="gene ID" value="ENSCMMG00000013437.1"/>
</dbReference>
<dbReference type="GO" id="GO:0061630">
    <property type="term" value="F:ubiquitin protein ligase activity"/>
    <property type="evidence" value="ECO:0007669"/>
    <property type="project" value="TreeGrafter"/>
</dbReference>
<dbReference type="Gene3D" id="3.30.40.10">
    <property type="entry name" value="Zinc/RING finger domain, C3HC4 (zinc finger)"/>
    <property type="match status" value="2"/>
</dbReference>
<dbReference type="PANTHER" id="PTHR23327">
    <property type="entry name" value="RING FINGER PROTEIN 127"/>
    <property type="match status" value="1"/>
</dbReference>
<dbReference type="Pfam" id="PF02190">
    <property type="entry name" value="LON_substr_bdg"/>
    <property type="match status" value="1"/>
</dbReference>
<dbReference type="Gene3D" id="1.25.40.10">
    <property type="entry name" value="Tetratricopeptide repeat domain"/>
    <property type="match status" value="1"/>
</dbReference>
<dbReference type="InterPro" id="IPR015947">
    <property type="entry name" value="PUA-like_sf"/>
</dbReference>
<dbReference type="InterPro" id="IPR001841">
    <property type="entry name" value="Znf_RING"/>
</dbReference>
<dbReference type="InterPro" id="IPR019734">
    <property type="entry name" value="TPR_rpt"/>
</dbReference>
<protein>
    <submittedName>
        <fullName evidence="9">LON peptidase N-terminal domain and ring finger 2</fullName>
    </submittedName>
</protein>
<dbReference type="SUPFAM" id="SSF88697">
    <property type="entry name" value="PUA domain-like"/>
    <property type="match status" value="1"/>
</dbReference>
<feature type="domain" description="Lon N-terminal" evidence="8">
    <location>
        <begin position="590"/>
        <end position="799"/>
    </location>
</feature>
<proteinExistence type="predicted"/>
<name>A0A8C3GMW5_CAIMO</name>
<dbReference type="PROSITE" id="PS51787">
    <property type="entry name" value="LON_N"/>
    <property type="match status" value="1"/>
</dbReference>
<evidence type="ECO:0000256" key="5">
    <source>
        <dbReference type="PROSITE-ProRule" id="PRU00339"/>
    </source>
</evidence>
<dbReference type="InterPro" id="IPR013083">
    <property type="entry name" value="Znf_RING/FYVE/PHD"/>
</dbReference>
<dbReference type="PROSITE" id="PS50089">
    <property type="entry name" value="ZF_RING_2"/>
    <property type="match status" value="1"/>
</dbReference>
<dbReference type="Pfam" id="PF13923">
    <property type="entry name" value="zf-C3HC4_2"/>
    <property type="match status" value="1"/>
</dbReference>
<accession>A0A8C3GMW5</accession>
<dbReference type="InterPro" id="IPR046336">
    <property type="entry name" value="Lon_prtase_N_sf"/>
</dbReference>